<evidence type="ECO:0000313" key="15">
    <source>
        <dbReference type="Proteomes" id="UP000001542"/>
    </source>
</evidence>
<dbReference type="SMART" id="SM00133">
    <property type="entry name" value="S_TK_X"/>
    <property type="match status" value="1"/>
</dbReference>
<dbReference type="Gene3D" id="1.10.510.10">
    <property type="entry name" value="Transferase(Phosphotransferase) domain 1"/>
    <property type="match status" value="1"/>
</dbReference>
<dbReference type="FunFam" id="1.10.510.10:FF:000008">
    <property type="entry name" value="Non-specific serine/threonine protein kinase"/>
    <property type="match status" value="1"/>
</dbReference>
<keyword evidence="4" id="KW-0597">Phosphoprotein</keyword>
<evidence type="ECO:0000259" key="13">
    <source>
        <dbReference type="PROSITE" id="PS51285"/>
    </source>
</evidence>
<reference evidence="14" key="1">
    <citation type="submission" date="2006-10" db="EMBL/GenBank/DDBJ databases">
        <authorList>
            <person name="Amadeo P."/>
            <person name="Zhao Q."/>
            <person name="Wortman J."/>
            <person name="Fraser-Liggett C."/>
            <person name="Carlton J."/>
        </authorList>
    </citation>
    <scope>NUCLEOTIDE SEQUENCE</scope>
    <source>
        <strain evidence="14">G3</strain>
    </source>
</reference>
<dbReference type="Gene3D" id="3.30.200.20">
    <property type="entry name" value="Phosphorylase Kinase, domain 1"/>
    <property type="match status" value="1"/>
</dbReference>
<dbReference type="InterPro" id="IPR045270">
    <property type="entry name" value="STKc_AGC"/>
</dbReference>
<keyword evidence="6 9" id="KW-0547">Nucleotide-binding</keyword>
<evidence type="ECO:0000256" key="5">
    <source>
        <dbReference type="ARBA" id="ARBA00022679"/>
    </source>
</evidence>
<dbReference type="AlphaFoldDB" id="A2E382"/>
<keyword evidence="15" id="KW-1185">Reference proteome</keyword>
<dbReference type="InterPro" id="IPR011009">
    <property type="entry name" value="Kinase-like_dom_sf"/>
</dbReference>
<evidence type="ECO:0000256" key="3">
    <source>
        <dbReference type="ARBA" id="ARBA00022527"/>
    </source>
</evidence>
<gene>
    <name evidence="14" type="ORF">TVAG_430560</name>
</gene>
<dbReference type="FunFam" id="2.30.29.30:FF:000286">
    <property type="entry name" value="PH-protein kinase domain containing protein"/>
    <property type="match status" value="1"/>
</dbReference>
<dbReference type="VEuPathDB" id="TrichDB:TVAGG3_1017980"/>
<organism evidence="14 15">
    <name type="scientific">Trichomonas vaginalis (strain ATCC PRA-98 / G3)</name>
    <dbReference type="NCBI Taxonomy" id="412133"/>
    <lineage>
        <taxon>Eukaryota</taxon>
        <taxon>Metamonada</taxon>
        <taxon>Parabasalia</taxon>
        <taxon>Trichomonadida</taxon>
        <taxon>Trichomonadidae</taxon>
        <taxon>Trichomonas</taxon>
    </lineage>
</organism>
<dbReference type="PROSITE" id="PS50003">
    <property type="entry name" value="PH_DOMAIN"/>
    <property type="match status" value="1"/>
</dbReference>
<dbReference type="PROSITE" id="PS00107">
    <property type="entry name" value="PROTEIN_KINASE_ATP"/>
    <property type="match status" value="1"/>
</dbReference>
<evidence type="ECO:0000256" key="4">
    <source>
        <dbReference type="ARBA" id="ARBA00022553"/>
    </source>
</evidence>
<evidence type="ECO:0000256" key="10">
    <source>
        <dbReference type="RuleBase" id="RU000304"/>
    </source>
</evidence>
<dbReference type="InterPro" id="IPR017441">
    <property type="entry name" value="Protein_kinase_ATP_BS"/>
</dbReference>
<dbReference type="CDD" id="cd05123">
    <property type="entry name" value="STKc_AGC"/>
    <property type="match status" value="1"/>
</dbReference>
<dbReference type="EMBL" id="DS113294">
    <property type="protein sequence ID" value="EAY12892.1"/>
    <property type="molecule type" value="Genomic_DNA"/>
</dbReference>
<feature type="domain" description="Protein kinase" evidence="12">
    <location>
        <begin position="117"/>
        <end position="374"/>
    </location>
</feature>
<evidence type="ECO:0000313" key="14">
    <source>
        <dbReference type="EMBL" id="EAY12892.1"/>
    </source>
</evidence>
<dbReference type="VEuPathDB" id="TrichDB:TVAG_430560"/>
<dbReference type="KEGG" id="tva:4770861"/>
<evidence type="ECO:0000256" key="6">
    <source>
        <dbReference type="ARBA" id="ARBA00022741"/>
    </source>
</evidence>
<keyword evidence="7 14" id="KW-0418">Kinase</keyword>
<dbReference type="PANTHER" id="PTHR24351">
    <property type="entry name" value="RIBOSOMAL PROTEIN S6 KINASE"/>
    <property type="match status" value="1"/>
</dbReference>
<dbReference type="GO" id="GO:0005524">
    <property type="term" value="F:ATP binding"/>
    <property type="evidence" value="ECO:0007669"/>
    <property type="project" value="UniProtKB-UniRule"/>
</dbReference>
<dbReference type="Pfam" id="PF00169">
    <property type="entry name" value="PH"/>
    <property type="match status" value="1"/>
</dbReference>
<dbReference type="GO" id="GO:0035556">
    <property type="term" value="P:intracellular signal transduction"/>
    <property type="evidence" value="ECO:0000318"/>
    <property type="project" value="GO_Central"/>
</dbReference>
<accession>A2E382</accession>
<dbReference type="GO" id="GO:0004674">
    <property type="term" value="F:protein serine/threonine kinase activity"/>
    <property type="evidence" value="ECO:0000318"/>
    <property type="project" value="GO_Central"/>
</dbReference>
<dbReference type="FunFam" id="3.30.200.20:FF:000537">
    <property type="entry name" value="Non-specific serine/threonine protein kinase"/>
    <property type="match status" value="1"/>
</dbReference>
<proteinExistence type="inferred from homology"/>
<dbReference type="FunCoup" id="A2E382">
    <property type="interactions" value="426"/>
</dbReference>
<dbReference type="InterPro" id="IPR001849">
    <property type="entry name" value="PH_domain"/>
</dbReference>
<evidence type="ECO:0000259" key="12">
    <source>
        <dbReference type="PROSITE" id="PS50011"/>
    </source>
</evidence>
<dbReference type="SMART" id="SM00220">
    <property type="entry name" value="S_TKc"/>
    <property type="match status" value="1"/>
</dbReference>
<dbReference type="STRING" id="5722.A2E382"/>
<dbReference type="Gene3D" id="2.30.29.30">
    <property type="entry name" value="Pleckstrin-homology domain (PH domain)/Phosphotyrosine-binding domain (PTB)"/>
    <property type="match status" value="1"/>
</dbReference>
<dbReference type="RefSeq" id="XP_001325115.1">
    <property type="nucleotide sequence ID" value="XM_001325080.1"/>
</dbReference>
<dbReference type="Proteomes" id="UP000001542">
    <property type="component" value="Unassembled WGS sequence"/>
</dbReference>
<dbReference type="InterPro" id="IPR000961">
    <property type="entry name" value="AGC-kinase_C"/>
</dbReference>
<feature type="domain" description="AGC-kinase C-terminal" evidence="13">
    <location>
        <begin position="375"/>
        <end position="445"/>
    </location>
</feature>
<dbReference type="EC" id="2.7.11.1" evidence="2"/>
<dbReference type="SUPFAM" id="SSF56112">
    <property type="entry name" value="Protein kinase-like (PK-like)"/>
    <property type="match status" value="1"/>
</dbReference>
<name>A2E382_TRIV3</name>
<dbReference type="InterPro" id="IPR017892">
    <property type="entry name" value="Pkinase_C"/>
</dbReference>
<dbReference type="InterPro" id="IPR008271">
    <property type="entry name" value="Ser/Thr_kinase_AS"/>
</dbReference>
<evidence type="ECO:0000256" key="1">
    <source>
        <dbReference type="ARBA" id="ARBA00006935"/>
    </source>
</evidence>
<evidence type="ECO:0000256" key="2">
    <source>
        <dbReference type="ARBA" id="ARBA00012513"/>
    </source>
</evidence>
<keyword evidence="3 10" id="KW-0723">Serine/threonine-protein kinase</keyword>
<evidence type="ECO:0000259" key="11">
    <source>
        <dbReference type="PROSITE" id="PS50003"/>
    </source>
</evidence>
<sequence>MDATNNLVVKTGWLTKQGGFIKSWRKRWFVLLGRTLYYYTEPGKKESGRIFVDQATAVEKAPEVSRQPAFKIVVPRQRTYYIVGDKQEEVDEWISTLQIAMKGAKPPDPTHISEDDFQILSVLGRGTYGKVQLVKYKKTGQIFAMKSMSKRLLEEFDQIEQILTEKNVLLKSTFPFLVSAHFTFQNEDKIFMVIDYVPGGELFSRLKEEQKFSENRARLYAAEIALGLGHLHSLGFVYRDLKPENILVDENGHLKITDFGLAKGKMGTNTTTSTFCGTPEYIAPEILQQFPYTKAVDWWSFGILLFEMLTGLPPFYDENMTKMYRSIINDPISYPPYLSPNACSLLSKLLERDPNLRLGGGDRDFEEIKEHPFFASLDWDDVIARKTTPEWIPPLTSVSDVSHFDQQFTTESIAASIETGPSLSNETQKVFVGFTCVDESKLSLQ</sequence>
<protein>
    <recommendedName>
        <fullName evidence="2">non-specific serine/threonine protein kinase</fullName>
        <ecNumber evidence="2">2.7.11.1</ecNumber>
    </recommendedName>
</protein>
<dbReference type="PROSITE" id="PS51285">
    <property type="entry name" value="AGC_KINASE_CTER"/>
    <property type="match status" value="1"/>
</dbReference>
<dbReference type="Pfam" id="PF00433">
    <property type="entry name" value="Pkinase_C"/>
    <property type="match status" value="1"/>
</dbReference>
<keyword evidence="8 9" id="KW-0067">ATP-binding</keyword>
<evidence type="ECO:0000256" key="8">
    <source>
        <dbReference type="ARBA" id="ARBA00022840"/>
    </source>
</evidence>
<comment type="similarity">
    <text evidence="1">Belongs to the protein kinase superfamily. AGC Ser/Thr protein kinase family. RAC subfamily.</text>
</comment>
<keyword evidence="5" id="KW-0808">Transferase</keyword>
<dbReference type="InParanoid" id="A2E382"/>
<dbReference type="eggNOG" id="KOG0598">
    <property type="taxonomic scope" value="Eukaryota"/>
</dbReference>
<dbReference type="Pfam" id="PF00069">
    <property type="entry name" value="Pkinase"/>
    <property type="match status" value="1"/>
</dbReference>
<feature type="domain" description="PH" evidence="11">
    <location>
        <begin position="7"/>
        <end position="102"/>
    </location>
</feature>
<dbReference type="SMART" id="SM00233">
    <property type="entry name" value="PH"/>
    <property type="match status" value="1"/>
</dbReference>
<dbReference type="InterPro" id="IPR011993">
    <property type="entry name" value="PH-like_dom_sf"/>
</dbReference>
<dbReference type="OMA" id="MDMEIYL"/>
<feature type="binding site" evidence="9">
    <location>
        <position position="146"/>
    </location>
    <ligand>
        <name>ATP</name>
        <dbReference type="ChEBI" id="CHEBI:30616"/>
    </ligand>
</feature>
<dbReference type="SMR" id="A2E382"/>
<dbReference type="SUPFAM" id="SSF50729">
    <property type="entry name" value="PH domain-like"/>
    <property type="match status" value="1"/>
</dbReference>
<reference evidence="14" key="2">
    <citation type="journal article" date="2007" name="Science">
        <title>Draft genome sequence of the sexually transmitted pathogen Trichomonas vaginalis.</title>
        <authorList>
            <person name="Carlton J.M."/>
            <person name="Hirt R.P."/>
            <person name="Silva J.C."/>
            <person name="Delcher A.L."/>
            <person name="Schatz M."/>
            <person name="Zhao Q."/>
            <person name="Wortman J.R."/>
            <person name="Bidwell S.L."/>
            <person name="Alsmark U.C.M."/>
            <person name="Besteiro S."/>
            <person name="Sicheritz-Ponten T."/>
            <person name="Noel C.J."/>
            <person name="Dacks J.B."/>
            <person name="Foster P.G."/>
            <person name="Simillion C."/>
            <person name="Van de Peer Y."/>
            <person name="Miranda-Saavedra D."/>
            <person name="Barton G.J."/>
            <person name="Westrop G.D."/>
            <person name="Mueller S."/>
            <person name="Dessi D."/>
            <person name="Fiori P.L."/>
            <person name="Ren Q."/>
            <person name="Paulsen I."/>
            <person name="Zhang H."/>
            <person name="Bastida-Corcuera F.D."/>
            <person name="Simoes-Barbosa A."/>
            <person name="Brown M.T."/>
            <person name="Hayes R.D."/>
            <person name="Mukherjee M."/>
            <person name="Okumura C.Y."/>
            <person name="Schneider R."/>
            <person name="Smith A.J."/>
            <person name="Vanacova S."/>
            <person name="Villalvazo M."/>
            <person name="Haas B.J."/>
            <person name="Pertea M."/>
            <person name="Feldblyum T.V."/>
            <person name="Utterback T.R."/>
            <person name="Shu C.L."/>
            <person name="Osoegawa K."/>
            <person name="de Jong P.J."/>
            <person name="Hrdy I."/>
            <person name="Horvathova L."/>
            <person name="Zubacova Z."/>
            <person name="Dolezal P."/>
            <person name="Malik S.B."/>
            <person name="Logsdon J.M. Jr."/>
            <person name="Henze K."/>
            <person name="Gupta A."/>
            <person name="Wang C.C."/>
            <person name="Dunne R.L."/>
            <person name="Upcroft J.A."/>
            <person name="Upcroft P."/>
            <person name="White O."/>
            <person name="Salzberg S.L."/>
            <person name="Tang P."/>
            <person name="Chiu C.-H."/>
            <person name="Lee Y.-S."/>
            <person name="Embley T.M."/>
            <person name="Coombs G.H."/>
            <person name="Mottram J.C."/>
            <person name="Tachezy J."/>
            <person name="Fraser-Liggett C.M."/>
            <person name="Johnson P.J."/>
        </authorList>
    </citation>
    <scope>NUCLEOTIDE SEQUENCE [LARGE SCALE GENOMIC DNA]</scope>
    <source>
        <strain evidence="14">G3</strain>
    </source>
</reference>
<evidence type="ECO:0000256" key="7">
    <source>
        <dbReference type="ARBA" id="ARBA00022777"/>
    </source>
</evidence>
<evidence type="ECO:0000256" key="9">
    <source>
        <dbReference type="PROSITE-ProRule" id="PRU10141"/>
    </source>
</evidence>
<dbReference type="PROSITE" id="PS00108">
    <property type="entry name" value="PROTEIN_KINASE_ST"/>
    <property type="match status" value="1"/>
</dbReference>
<dbReference type="PROSITE" id="PS50011">
    <property type="entry name" value="PROTEIN_KINASE_DOM"/>
    <property type="match status" value="1"/>
</dbReference>
<dbReference type="InterPro" id="IPR000719">
    <property type="entry name" value="Prot_kinase_dom"/>
</dbReference>
<dbReference type="OrthoDB" id="63267at2759"/>